<dbReference type="NCBIfam" id="TIGR00231">
    <property type="entry name" value="small_GTP"/>
    <property type="match status" value="1"/>
</dbReference>
<evidence type="ECO:0000313" key="5">
    <source>
        <dbReference type="Proteomes" id="UP000824139"/>
    </source>
</evidence>
<dbReference type="GO" id="GO:0005525">
    <property type="term" value="F:GTP binding"/>
    <property type="evidence" value="ECO:0007669"/>
    <property type="project" value="InterPro"/>
</dbReference>
<reference evidence="4" key="1">
    <citation type="submission" date="2020-10" db="EMBL/GenBank/DDBJ databases">
        <authorList>
            <person name="Gilroy R."/>
        </authorList>
    </citation>
    <scope>NUCLEOTIDE SEQUENCE</scope>
    <source>
        <strain evidence="4">CHK152-2994</strain>
    </source>
</reference>
<dbReference type="InterPro" id="IPR006073">
    <property type="entry name" value="GTP-bd"/>
</dbReference>
<proteinExistence type="predicted"/>
<dbReference type="Gene3D" id="3.40.50.300">
    <property type="entry name" value="P-loop containing nucleotide triphosphate hydrolases"/>
    <property type="match status" value="1"/>
</dbReference>
<dbReference type="Gene3D" id="3.40.50.11410">
    <property type="match status" value="1"/>
</dbReference>
<dbReference type="Proteomes" id="UP000824139">
    <property type="component" value="Unassembled WGS sequence"/>
</dbReference>
<dbReference type="Pfam" id="PF01926">
    <property type="entry name" value="MMR_HSR1"/>
    <property type="match status" value="1"/>
</dbReference>
<dbReference type="Gene3D" id="3.40.50.11420">
    <property type="match status" value="1"/>
</dbReference>
<dbReference type="NCBIfam" id="TIGR03918">
    <property type="entry name" value="GTP_HydF"/>
    <property type="match status" value="1"/>
</dbReference>
<feature type="domain" description="Hydrogen maturase F dimerization" evidence="2">
    <location>
        <begin position="185"/>
        <end position="283"/>
    </location>
</feature>
<reference evidence="4" key="2">
    <citation type="journal article" date="2021" name="PeerJ">
        <title>Extensive microbial diversity within the chicken gut microbiome revealed by metagenomics and culture.</title>
        <authorList>
            <person name="Gilroy R."/>
            <person name="Ravi A."/>
            <person name="Getino M."/>
            <person name="Pursley I."/>
            <person name="Horton D.L."/>
            <person name="Alikhan N.F."/>
            <person name="Baker D."/>
            <person name="Gharbi K."/>
            <person name="Hall N."/>
            <person name="Watson M."/>
            <person name="Adriaenssens E.M."/>
            <person name="Foster-Nyarko E."/>
            <person name="Jarju S."/>
            <person name="Secka A."/>
            <person name="Antonio M."/>
            <person name="Oren A."/>
            <person name="Chaudhuri R.R."/>
            <person name="La Ragione R."/>
            <person name="Hildebrand F."/>
            <person name="Pallen M.J."/>
        </authorList>
    </citation>
    <scope>NUCLEOTIDE SEQUENCE</scope>
    <source>
        <strain evidence="4">CHK152-2994</strain>
    </source>
</reference>
<feature type="domain" description="G" evidence="1">
    <location>
        <begin position="10"/>
        <end position="124"/>
    </location>
</feature>
<dbReference type="Pfam" id="PF18128">
    <property type="entry name" value="HydF_dimer"/>
    <property type="match status" value="1"/>
</dbReference>
<dbReference type="InterPro" id="IPR041606">
    <property type="entry name" value="HydF_dimer"/>
</dbReference>
<dbReference type="InterPro" id="IPR040644">
    <property type="entry name" value="HydF_tetramer"/>
</dbReference>
<feature type="domain" description="Hydrogen maturase F tetramerization" evidence="3">
    <location>
        <begin position="287"/>
        <end position="402"/>
    </location>
</feature>
<accession>A0A9D1FVF8</accession>
<gene>
    <name evidence="4" type="primary">hydF</name>
    <name evidence="4" type="ORF">IAD41_04560</name>
</gene>
<dbReference type="InterPro" id="IPR023873">
    <property type="entry name" value="FeFe-hyd_GTPase_HydF"/>
</dbReference>
<evidence type="ECO:0000259" key="3">
    <source>
        <dbReference type="Pfam" id="PF18133"/>
    </source>
</evidence>
<protein>
    <submittedName>
        <fullName evidence="4">[FeFe] hydrogenase H-cluster maturation GTPase HydF</fullName>
    </submittedName>
</protein>
<dbReference type="Pfam" id="PF18133">
    <property type="entry name" value="HydF_tetramer"/>
    <property type="match status" value="1"/>
</dbReference>
<name>A0A9D1FVF8_9BACT</name>
<dbReference type="GO" id="GO:0030488">
    <property type="term" value="P:tRNA methylation"/>
    <property type="evidence" value="ECO:0007669"/>
    <property type="project" value="TreeGrafter"/>
</dbReference>
<dbReference type="GO" id="GO:0005737">
    <property type="term" value="C:cytoplasm"/>
    <property type="evidence" value="ECO:0007669"/>
    <property type="project" value="TreeGrafter"/>
</dbReference>
<organism evidence="4 5">
    <name type="scientific">Candidatus Scatenecus faecavium</name>
    <dbReference type="NCBI Taxonomy" id="2840915"/>
    <lineage>
        <taxon>Bacteria</taxon>
        <taxon>Candidatus Scatenecus</taxon>
    </lineage>
</organism>
<dbReference type="GO" id="GO:0002098">
    <property type="term" value="P:tRNA wobble uridine modification"/>
    <property type="evidence" value="ECO:0007669"/>
    <property type="project" value="TreeGrafter"/>
</dbReference>
<dbReference type="InterPro" id="IPR027417">
    <property type="entry name" value="P-loop_NTPase"/>
</dbReference>
<dbReference type="InterPro" id="IPR005225">
    <property type="entry name" value="Small_GTP-bd"/>
</dbReference>
<dbReference type="PANTHER" id="PTHR42714">
    <property type="entry name" value="TRNA MODIFICATION GTPASE GTPBP3"/>
    <property type="match status" value="1"/>
</dbReference>
<evidence type="ECO:0000259" key="2">
    <source>
        <dbReference type="Pfam" id="PF18128"/>
    </source>
</evidence>
<comment type="caution">
    <text evidence="4">The sequence shown here is derived from an EMBL/GenBank/DDBJ whole genome shotgun (WGS) entry which is preliminary data.</text>
</comment>
<evidence type="ECO:0000313" key="4">
    <source>
        <dbReference type="EMBL" id="HIS82859.1"/>
    </source>
</evidence>
<dbReference type="CDD" id="cd00880">
    <property type="entry name" value="Era_like"/>
    <property type="match status" value="1"/>
</dbReference>
<dbReference type="SUPFAM" id="SSF52540">
    <property type="entry name" value="P-loop containing nucleoside triphosphate hydrolases"/>
    <property type="match status" value="1"/>
</dbReference>
<evidence type="ECO:0000259" key="1">
    <source>
        <dbReference type="Pfam" id="PF01926"/>
    </source>
</evidence>
<dbReference type="EMBL" id="DVJO01000097">
    <property type="protein sequence ID" value="HIS82859.1"/>
    <property type="molecule type" value="Genomic_DNA"/>
</dbReference>
<dbReference type="PANTHER" id="PTHR42714:SF6">
    <property type="entry name" value="TRANSLATION INITIATION FACTOR IF-2"/>
    <property type="match status" value="1"/>
</dbReference>
<dbReference type="AlphaFoldDB" id="A0A9D1FVF8"/>
<sequence>MKTLKSMRLHIGIFGKTNAGKSSLLNRITSQEVSIVSETPGTTTDVVEKSMELLPIGPVTFLDTAGIDDKTELGGKRLEKTMSVINRTDIAVIVCDYTGIDGYEKDLIKKFDELKIPYLILVNKCDNEELQNKAIEAFNKNEGLSEKGLASFLITSVKTDEKLVFKFKDALVKLLPEDFVNPPKIAGDLIPSKSTVILVIPIDKEAPKGRIILPQVQTIRDLLDSNCLTYVVKESELAQAIDNLKNPPALVITDSQAFKQVSEIVPESIPLTSFSILFARLKGDLKAFAKGAEAIQNLKDGDKVLILESCTHHAIEDDIGRVKIPNLLRKKTGKNLIIENFAGHDFPDISGYSLVIHCGACMTNRREILSRILIANEKNIPITNYGIAISYCLGILPRAMKIFK</sequence>